<evidence type="ECO:0000313" key="2">
    <source>
        <dbReference type="EMBL" id="BBE37215.1"/>
    </source>
</evidence>
<reference evidence="2 3" key="1">
    <citation type="submission" date="2018-06" db="EMBL/GenBank/DDBJ databases">
        <title>Genome sequence of Enterococcus phage phiEF17H.</title>
        <authorList>
            <person name="Uchiyama J."/>
            <person name="Matsuzaki S."/>
            <person name="Nasukawa T."/>
        </authorList>
    </citation>
    <scope>NUCLEOTIDE SEQUENCE [LARGE SCALE GENOMIC DNA]</scope>
</reference>
<feature type="transmembrane region" description="Helical" evidence="1">
    <location>
        <begin position="34"/>
        <end position="51"/>
    </location>
</feature>
<dbReference type="Proteomes" id="UP000258404">
    <property type="component" value="Segment"/>
</dbReference>
<protein>
    <submittedName>
        <fullName evidence="2">Uncharacterized protein</fullName>
    </submittedName>
</protein>
<sequence length="52" mass="5918">MIDLEKLINTILVLLTIIAVTYLIYVFYMSYVTAGWGGVLLMLAFLCILYVL</sequence>
<accession>A0A2Z6FZP5</accession>
<evidence type="ECO:0000256" key="1">
    <source>
        <dbReference type="SAM" id="Phobius"/>
    </source>
</evidence>
<feature type="transmembrane region" description="Helical" evidence="1">
    <location>
        <begin position="7"/>
        <end position="28"/>
    </location>
</feature>
<keyword evidence="1" id="KW-1133">Transmembrane helix</keyword>
<keyword evidence="1" id="KW-0812">Transmembrane</keyword>
<proteinExistence type="predicted"/>
<gene>
    <name evidence="2" type="ORF">PHIEF17H_1460</name>
</gene>
<keyword evidence="3" id="KW-1185">Reference proteome</keyword>
<organism evidence="2 3">
    <name type="scientific">Enterococcus phage phiEF17H</name>
    <dbReference type="NCBI Taxonomy" id="2218497"/>
    <lineage>
        <taxon>Viruses</taxon>
        <taxon>Duplodnaviria</taxon>
        <taxon>Heunggongvirae</taxon>
        <taxon>Uroviricota</taxon>
        <taxon>Caudoviricetes</taxon>
        <taxon>Herelleviridae</taxon>
        <taxon>Brockvirinae</taxon>
        <taxon>Kochikohdavirus</taxon>
        <taxon>Kochikohdavirus Ef17h</taxon>
    </lineage>
</organism>
<name>A0A2Z6FZP5_9CAUD</name>
<dbReference type="EMBL" id="AP018714">
    <property type="protein sequence ID" value="BBE37215.1"/>
    <property type="molecule type" value="Genomic_DNA"/>
</dbReference>
<keyword evidence="1" id="KW-0472">Membrane</keyword>
<evidence type="ECO:0000313" key="3">
    <source>
        <dbReference type="Proteomes" id="UP000258404"/>
    </source>
</evidence>